<evidence type="ECO:0000313" key="1">
    <source>
        <dbReference type="EMBL" id="PMC10933.1"/>
    </source>
</evidence>
<organism evidence="1 2">
    <name type="scientific">Hoylesella timonensis</name>
    <dbReference type="NCBI Taxonomy" id="386414"/>
    <lineage>
        <taxon>Bacteria</taxon>
        <taxon>Pseudomonadati</taxon>
        <taxon>Bacteroidota</taxon>
        <taxon>Bacteroidia</taxon>
        <taxon>Bacteroidales</taxon>
        <taxon>Prevotellaceae</taxon>
        <taxon>Hoylesella</taxon>
    </lineage>
</organism>
<dbReference type="RefSeq" id="WP_102187945.1">
    <property type="nucleotide sequence ID" value="NZ_PNGI01000004.1"/>
</dbReference>
<sequence length="343" mass="39688">MEYNNCLICNKEKATKTNSHLIPSFMIAKVCSYDGSGKRDKEVMFTMTSYEDKVYVGAVPDTKLDEIFNQEKLTDKRINQELKNNTASKDYIFCPKCEANLSKYLEMPYAEHYSKGKSIQSDIAYFFWLSIVWRMSISKQFQFALPEDIELNLGECLNEYIEAVTNNQDVTPIIEKCKFSYRLLRSPSYLPNRLAYLGGRYKEETKTLTLTLGDTILCTNFDKQNIELPNDYTYLGLEDVIKSAPVNTGMDSQQCVNIENKAFEDAMKQMVKEIAFKRLLNEKELADKIWNAVGLSGNMPDEIFQSFMERLYSEEVKQGDKKTAERYVQVFNETLESFGFSRQ</sequence>
<evidence type="ECO:0000313" key="2">
    <source>
        <dbReference type="Proteomes" id="UP000235661"/>
    </source>
</evidence>
<dbReference type="Proteomes" id="UP000235661">
    <property type="component" value="Unassembled WGS sequence"/>
</dbReference>
<dbReference type="AlphaFoldDB" id="A0A2N6Q7H0"/>
<accession>A0A2N6Q7H0</accession>
<gene>
    <name evidence="1" type="ORF">CJ232_03345</name>
</gene>
<name>A0A2N6Q7H0_9BACT</name>
<protein>
    <submittedName>
        <fullName evidence="1">Uncharacterized protein</fullName>
    </submittedName>
</protein>
<reference evidence="1 2" key="1">
    <citation type="submission" date="2017-09" db="EMBL/GenBank/DDBJ databases">
        <title>Bacterial strain isolated from the female urinary microbiota.</title>
        <authorList>
            <person name="Thomas-White K."/>
            <person name="Kumar N."/>
            <person name="Forster S."/>
            <person name="Putonti C."/>
            <person name="Lawley T."/>
            <person name="Wolfe A.J."/>
        </authorList>
    </citation>
    <scope>NUCLEOTIDE SEQUENCE [LARGE SCALE GENOMIC DNA]</scope>
    <source>
        <strain evidence="1 2">UMB0818</strain>
    </source>
</reference>
<dbReference type="EMBL" id="PNGI01000004">
    <property type="protein sequence ID" value="PMC10933.1"/>
    <property type="molecule type" value="Genomic_DNA"/>
</dbReference>
<proteinExistence type="predicted"/>
<comment type="caution">
    <text evidence="1">The sequence shown here is derived from an EMBL/GenBank/DDBJ whole genome shotgun (WGS) entry which is preliminary data.</text>
</comment>